<dbReference type="Pfam" id="PF02515">
    <property type="entry name" value="CoA_transf_3"/>
    <property type="match status" value="1"/>
</dbReference>
<comment type="caution">
    <text evidence="2">The sequence shown here is derived from an EMBL/GenBank/DDBJ whole genome shotgun (WGS) entry which is preliminary data.</text>
</comment>
<dbReference type="Gene3D" id="3.40.50.10540">
    <property type="entry name" value="Crotonobetainyl-coa:carnitine coa-transferase, domain 1"/>
    <property type="match status" value="1"/>
</dbReference>
<dbReference type="InterPro" id="IPR003673">
    <property type="entry name" value="CoA-Trfase_fam_III"/>
</dbReference>
<evidence type="ECO:0000313" key="2">
    <source>
        <dbReference type="EMBL" id="KAK5068889.1"/>
    </source>
</evidence>
<dbReference type="SUPFAM" id="SSF89796">
    <property type="entry name" value="CoA-transferase family III (CaiB/BaiF)"/>
    <property type="match status" value="2"/>
</dbReference>
<accession>A0ABR0JSE6</accession>
<gene>
    <name evidence="2" type="ORF">LTR69_001010</name>
</gene>
<dbReference type="InterPro" id="IPR023606">
    <property type="entry name" value="CoA-Trfase_III_dom_1_sf"/>
</dbReference>
<comment type="similarity">
    <text evidence="1">Belongs to the CoA-transferase III family.</text>
</comment>
<name>A0ABR0JSE6_9EURO</name>
<dbReference type="EMBL" id="JAVRRF010000001">
    <property type="protein sequence ID" value="KAK5068889.1"/>
    <property type="molecule type" value="Genomic_DNA"/>
</dbReference>
<sequence length="604" mass="67422">MIAKDNLTGEQEYSLQSEARRIYESIVNDPRLDVPPEVKAVINNIRFIGDETQPFFPVPFKAAESQAGLLGCVGLFASAIARDRYGIAQKCEIDVAHALLNGLGALFIRHEGAWLSGSPKMMGAVQRWDHGKTRELYRQLATNIYKTKDGRWYSLHGNMNPTPLLEMLNVPQHNEKDLTWPQIIDMYAEIVGNLDSEALDNWSNNVYRTPGTICMEKEEFEASAHARISLLTSQCAANVLKQGKAIKDEPFYNLIPQPYYTQPPVSWDRVPFDQNDRRPLSGIKVLDLARAIAAPTIGRVCAALGATVIRVSCSTNTELPITLIDGCIGKTSVDINLKTFEGRKKLLDLIQEADVFIDGYRPAVLEHLGFGRDAVLGLVAKRDRGIVYCQENCYGWKGPWTIRPGWAQIADTVCGIGLDIGRFNGFDEAHIFPGPNADYLTGHAGAAAVLHALYLRARHGGSYLTQCSLLVSNLQMQSFGKYTEDQQAAVKARNKDLIGHMRHYDEIVSHGKNRHVVRGFIADRAHEDAIKSEYYQTMDGSMWGLGDIEVVNLALKFQGDDHEKEAMRTDWVVGACPPGYHLPEWERKLNQDFEPIKPVDVVQS</sequence>
<dbReference type="PANTHER" id="PTHR48229:SF1">
    <property type="entry name" value="ALPHA METHYLACYL-COA RACEMASE-RELATED"/>
    <property type="match status" value="1"/>
</dbReference>
<organism evidence="2 3">
    <name type="scientific">Exophiala sideris</name>
    <dbReference type="NCBI Taxonomy" id="1016849"/>
    <lineage>
        <taxon>Eukaryota</taxon>
        <taxon>Fungi</taxon>
        <taxon>Dikarya</taxon>
        <taxon>Ascomycota</taxon>
        <taxon>Pezizomycotina</taxon>
        <taxon>Eurotiomycetes</taxon>
        <taxon>Chaetothyriomycetidae</taxon>
        <taxon>Chaetothyriales</taxon>
        <taxon>Herpotrichiellaceae</taxon>
        <taxon>Exophiala</taxon>
    </lineage>
</organism>
<evidence type="ECO:0000313" key="3">
    <source>
        <dbReference type="Proteomes" id="UP001345691"/>
    </source>
</evidence>
<dbReference type="Proteomes" id="UP001345691">
    <property type="component" value="Unassembled WGS sequence"/>
</dbReference>
<reference evidence="2 3" key="1">
    <citation type="submission" date="2023-08" db="EMBL/GenBank/DDBJ databases">
        <title>Black Yeasts Isolated from many extreme environments.</title>
        <authorList>
            <person name="Coleine C."/>
            <person name="Stajich J.E."/>
            <person name="Selbmann L."/>
        </authorList>
    </citation>
    <scope>NUCLEOTIDE SEQUENCE [LARGE SCALE GENOMIC DNA]</scope>
    <source>
        <strain evidence="2 3">CCFEE 6328</strain>
    </source>
</reference>
<evidence type="ECO:0000256" key="1">
    <source>
        <dbReference type="ARBA" id="ARBA00008383"/>
    </source>
</evidence>
<dbReference type="InterPro" id="IPR052985">
    <property type="entry name" value="CoA-trans_III_biosynth/detox"/>
</dbReference>
<evidence type="ECO:0008006" key="4">
    <source>
        <dbReference type="Google" id="ProtNLM"/>
    </source>
</evidence>
<protein>
    <recommendedName>
        <fullName evidence="4">CoA-transferase family III</fullName>
    </recommendedName>
</protein>
<proteinExistence type="inferred from homology"/>
<dbReference type="PANTHER" id="PTHR48229">
    <property type="entry name" value="CAIB/BAIF FAMILY ENZYME (AFU_ORTHOLOGUE AFUA_1G05360)-RELATED"/>
    <property type="match status" value="1"/>
</dbReference>
<keyword evidence="3" id="KW-1185">Reference proteome</keyword>